<evidence type="ECO:0000313" key="2">
    <source>
        <dbReference type="Proteomes" id="UP001056201"/>
    </source>
</evidence>
<name>A0ABY4SCK6_AQUTE</name>
<protein>
    <recommendedName>
        <fullName evidence="3">Transposase</fullName>
    </recommendedName>
</protein>
<sequence>MTAFDPKNTRMRWAVTQLRDKGRRLKRTEWPAPVVGELELSVMPETNAKRPLKKLELYGTPGTVRQSLLLPLFEPQIIAMDGAGLVLHGMQLASDDGSVYEHIQVWHCVPQSEL</sequence>
<reference evidence="1" key="1">
    <citation type="submission" date="2022-05" db="EMBL/GenBank/DDBJ databases">
        <title>An RpoN-dependent PEP-CTERM gene is involved in floc formation of an Aquincola tertiaricarbonis strain.</title>
        <authorList>
            <person name="Qiu D."/>
            <person name="Xia M."/>
        </authorList>
    </citation>
    <scope>NUCLEOTIDE SEQUENCE</scope>
    <source>
        <strain evidence="1">RN12</strain>
    </source>
</reference>
<dbReference type="EMBL" id="CP097636">
    <property type="protein sequence ID" value="URI11062.1"/>
    <property type="molecule type" value="Genomic_DNA"/>
</dbReference>
<evidence type="ECO:0000313" key="1">
    <source>
        <dbReference type="EMBL" id="URI11062.1"/>
    </source>
</evidence>
<accession>A0ABY4SCK6</accession>
<dbReference type="RefSeq" id="WP_250199260.1">
    <property type="nucleotide sequence ID" value="NZ_CP097636.1"/>
</dbReference>
<proteinExistence type="predicted"/>
<evidence type="ECO:0008006" key="3">
    <source>
        <dbReference type="Google" id="ProtNLM"/>
    </source>
</evidence>
<gene>
    <name evidence="1" type="ORF">MW290_19015</name>
</gene>
<organism evidence="1 2">
    <name type="scientific">Aquincola tertiaricarbonis</name>
    <dbReference type="NCBI Taxonomy" id="391953"/>
    <lineage>
        <taxon>Bacteria</taxon>
        <taxon>Pseudomonadati</taxon>
        <taxon>Pseudomonadota</taxon>
        <taxon>Betaproteobacteria</taxon>
        <taxon>Burkholderiales</taxon>
        <taxon>Sphaerotilaceae</taxon>
        <taxon>Aquincola</taxon>
    </lineage>
</organism>
<keyword evidence="2" id="KW-1185">Reference proteome</keyword>
<dbReference type="Proteomes" id="UP001056201">
    <property type="component" value="Chromosome 2"/>
</dbReference>